<keyword evidence="1" id="KW-0472">Membrane</keyword>
<keyword evidence="1" id="KW-0812">Transmembrane</keyword>
<proteinExistence type="predicted"/>
<accession>A0ABY5PEN5</accession>
<feature type="transmembrane region" description="Helical" evidence="1">
    <location>
        <begin position="26"/>
        <end position="47"/>
    </location>
</feature>
<sequence length="76" mass="8307">MSRLVYHDAAERERMYDVMARMRPPFSVALGILIVPAMLAIPVYGWVCELPLIAAALVYGVTDVNLRRGCATPSAG</sequence>
<keyword evidence="3" id="KW-1185">Reference proteome</keyword>
<dbReference type="Proteomes" id="UP001058860">
    <property type="component" value="Chromosome"/>
</dbReference>
<reference evidence="3" key="1">
    <citation type="submission" date="2021-11" db="EMBL/GenBank/DDBJ databases">
        <title>Cultivation dependent microbiological survey of springs from the worlds oldest radium mine currently devoted to the extraction of radon-saturated water.</title>
        <authorList>
            <person name="Kapinusova G."/>
            <person name="Smrhova T."/>
            <person name="Strejcek M."/>
            <person name="Suman J."/>
            <person name="Jani K."/>
            <person name="Pajer P."/>
            <person name="Uhlik O."/>
        </authorList>
    </citation>
    <scope>NUCLEOTIDE SEQUENCE [LARGE SCALE GENOMIC DNA]</scope>
    <source>
        <strain evidence="3">J379</strain>
    </source>
</reference>
<dbReference type="RefSeq" id="WP_353863485.1">
    <property type="nucleotide sequence ID" value="NZ_CP088295.1"/>
</dbReference>
<name>A0ABY5PEN5_9ACTN</name>
<protein>
    <submittedName>
        <fullName evidence="2">Uncharacterized protein</fullName>
    </submittedName>
</protein>
<evidence type="ECO:0000313" key="3">
    <source>
        <dbReference type="Proteomes" id="UP001058860"/>
    </source>
</evidence>
<dbReference type="EMBL" id="CP088295">
    <property type="protein sequence ID" value="UUY02965.1"/>
    <property type="molecule type" value="Genomic_DNA"/>
</dbReference>
<organism evidence="2 3">
    <name type="scientific">Svornostia abyssi</name>
    <dbReference type="NCBI Taxonomy" id="2898438"/>
    <lineage>
        <taxon>Bacteria</taxon>
        <taxon>Bacillati</taxon>
        <taxon>Actinomycetota</taxon>
        <taxon>Thermoleophilia</taxon>
        <taxon>Solirubrobacterales</taxon>
        <taxon>Baekduiaceae</taxon>
        <taxon>Svornostia</taxon>
    </lineage>
</organism>
<evidence type="ECO:0000256" key="1">
    <source>
        <dbReference type="SAM" id="Phobius"/>
    </source>
</evidence>
<gene>
    <name evidence="2" type="ORF">LRS13_20120</name>
</gene>
<keyword evidence="1" id="KW-1133">Transmembrane helix</keyword>
<evidence type="ECO:0000313" key="2">
    <source>
        <dbReference type="EMBL" id="UUY02965.1"/>
    </source>
</evidence>